<keyword evidence="3 4" id="KW-0833">Ubl conjugation pathway</keyword>
<dbReference type="SUPFAM" id="SSF50985">
    <property type="entry name" value="RCC1/BLIP-II"/>
    <property type="match status" value="1"/>
</dbReference>
<feature type="domain" description="HECT" evidence="6">
    <location>
        <begin position="529"/>
        <end position="802"/>
    </location>
</feature>
<keyword evidence="1" id="KW-0808">Transferase</keyword>
<dbReference type="GO" id="GO:0006511">
    <property type="term" value="P:ubiquitin-dependent protein catabolic process"/>
    <property type="evidence" value="ECO:0007669"/>
    <property type="project" value="TreeGrafter"/>
</dbReference>
<dbReference type="OrthoDB" id="5981550at2759"/>
<dbReference type="InterPro" id="IPR000408">
    <property type="entry name" value="Reg_chr_condens"/>
</dbReference>
<dbReference type="Gene3D" id="3.30.2410.10">
    <property type="entry name" value="Hect, E3 ligase catalytic domain"/>
    <property type="match status" value="1"/>
</dbReference>
<protein>
    <recommendedName>
        <fullName evidence="6">HECT domain-containing protein</fullName>
    </recommendedName>
</protein>
<dbReference type="PROSITE" id="PS00626">
    <property type="entry name" value="RCC1_2"/>
    <property type="match status" value="1"/>
</dbReference>
<dbReference type="Gene3D" id="2.130.10.30">
    <property type="entry name" value="Regulator of chromosome condensation 1/beta-lactamase-inhibitor protein II"/>
    <property type="match status" value="3"/>
</dbReference>
<reference evidence="7" key="1">
    <citation type="thesis" date="2021" institute="BYU ScholarsArchive" country="Provo, UT, USA">
        <title>Applications of and Algorithms for Genome Assembly and Genomic Analyses with an Emphasis on Marine Teleosts.</title>
        <authorList>
            <person name="Pickett B.D."/>
        </authorList>
    </citation>
    <scope>NUCLEOTIDE SEQUENCE</scope>
    <source>
        <strain evidence="7">HI-2016</strain>
    </source>
</reference>
<dbReference type="InterPro" id="IPR051709">
    <property type="entry name" value="Ub-ligase/GTPase-reg"/>
</dbReference>
<dbReference type="EMBL" id="JAFBMS010000021">
    <property type="protein sequence ID" value="KAG9344016.1"/>
    <property type="molecule type" value="Genomic_DNA"/>
</dbReference>
<gene>
    <name evidence="7" type="ORF">JZ751_012492</name>
</gene>
<evidence type="ECO:0000259" key="6">
    <source>
        <dbReference type="PROSITE" id="PS50237"/>
    </source>
</evidence>
<evidence type="ECO:0000313" key="8">
    <source>
        <dbReference type="Proteomes" id="UP000824540"/>
    </source>
</evidence>
<dbReference type="FunFam" id="3.30.2410.10:FF:000003">
    <property type="entry name" value="probable E3 ubiquitin-protein ligase HERC4 isoform X1"/>
    <property type="match status" value="1"/>
</dbReference>
<dbReference type="PROSITE" id="PS50012">
    <property type="entry name" value="RCC1_3"/>
    <property type="match status" value="4"/>
</dbReference>
<dbReference type="Pfam" id="PF00632">
    <property type="entry name" value="HECT"/>
    <property type="match status" value="2"/>
</dbReference>
<dbReference type="GO" id="GO:0016567">
    <property type="term" value="P:protein ubiquitination"/>
    <property type="evidence" value="ECO:0007669"/>
    <property type="project" value="TreeGrafter"/>
</dbReference>
<keyword evidence="2" id="KW-0677">Repeat</keyword>
<keyword evidence="8" id="KW-1185">Reference proteome</keyword>
<evidence type="ECO:0000256" key="2">
    <source>
        <dbReference type="ARBA" id="ARBA00022737"/>
    </source>
</evidence>
<comment type="caution">
    <text evidence="7">The sequence shown here is derived from an EMBL/GenBank/DDBJ whole genome shotgun (WGS) entry which is preliminary data.</text>
</comment>
<dbReference type="Proteomes" id="UP000824540">
    <property type="component" value="Unassembled WGS sequence"/>
</dbReference>
<feature type="repeat" description="RCC1" evidence="5">
    <location>
        <begin position="87"/>
        <end position="140"/>
    </location>
</feature>
<organism evidence="7 8">
    <name type="scientific">Albula glossodonta</name>
    <name type="common">roundjaw bonefish</name>
    <dbReference type="NCBI Taxonomy" id="121402"/>
    <lineage>
        <taxon>Eukaryota</taxon>
        <taxon>Metazoa</taxon>
        <taxon>Chordata</taxon>
        <taxon>Craniata</taxon>
        <taxon>Vertebrata</taxon>
        <taxon>Euteleostomi</taxon>
        <taxon>Actinopterygii</taxon>
        <taxon>Neopterygii</taxon>
        <taxon>Teleostei</taxon>
        <taxon>Albuliformes</taxon>
        <taxon>Albulidae</taxon>
        <taxon>Albula</taxon>
    </lineage>
</organism>
<sequence>EVEGLGGVTAIACGQDHCLALCKSGQVYSWGKGGEVFSWGQNSYGQLGLRKEVSLQPTPHPLLSLHGIPVTQISAGGAHSLFLSLSGLVYCCGANAVGQLGLNRIDERGRFNVCEVPALRSLGVSYISCGEAHTAVLAQEGGVFTFGEGSLGQLGHNSTANELRPRRVENIEGPASQIACGSHHTLVLTSSGGLLAFGSGVKGQLGQGSTENSLQPTPVQDTWRTAPLTAYSENQQTNGSTYTSFEAKDQICKIDEDKLQKWLSLRASSKDAESQTPVVNSSAVNMTTVRETFSKLKEIPWIANVIPMVPLTGTLLFASKFMKSVDIFLILPECHLFHEDQNVLSLVLPLARAIEQLSDASTQLLKKQFSSLETQSMKTHVHVWKNALSFMLRAGLLRTYDGNVKDLLQILKHLHKANRALKKKLPVEDFYINEICPSPFLREDADLWWKSKQMPDQEFPAIFCNFPFLLNLQSKIVVFNYESAVTKCKFFGLLISERPLDLPPSPQFHLKVKRNALIEDTFRKLSLVDHEDFKKQLIVHFVDDLKESFVNQRDFFLHLFEELRSPDSGMFTYNDSETLMWFPSQPGQPLDRYFLFGVLCGLAMHNNNIVHLPFPLALYKKLLGVKPSLEDLKEFTVEGEKKFVQLYVDFFMNKSVEGVFEEFRRGFYKVCDEGVVKIFQPEELKGVMVGTEDYDWDTLKQNTVYDGEYHDEHPNIVMFWEVFEDLSPEQKKGFLLFVTGCDRVPILGMGQIKMRVTVRLNSTPQHLPEALTCHTLLILPVYETKEGLKAKLTEAIAHNRGFWKD</sequence>
<dbReference type="SUPFAM" id="SSF56204">
    <property type="entry name" value="Hect, E3 ligase catalytic domain"/>
    <property type="match status" value="1"/>
</dbReference>
<dbReference type="PANTHER" id="PTHR45622:SF11">
    <property type="entry name" value="E3 UBIQUITIN-PROTEIN LIGASE HERC6-RELATED"/>
    <property type="match status" value="1"/>
</dbReference>
<dbReference type="PRINTS" id="PR00633">
    <property type="entry name" value="RCCNDNSATION"/>
</dbReference>
<evidence type="ECO:0000256" key="4">
    <source>
        <dbReference type="PROSITE-ProRule" id="PRU00104"/>
    </source>
</evidence>
<dbReference type="GO" id="GO:0061630">
    <property type="term" value="F:ubiquitin protein ligase activity"/>
    <property type="evidence" value="ECO:0007669"/>
    <property type="project" value="TreeGrafter"/>
</dbReference>
<dbReference type="Gene3D" id="3.90.1750.10">
    <property type="entry name" value="Hect, E3 ligase catalytic domains"/>
    <property type="match status" value="1"/>
</dbReference>
<evidence type="ECO:0000256" key="3">
    <source>
        <dbReference type="ARBA" id="ARBA00022786"/>
    </source>
</evidence>
<name>A0A8T2NWY4_9TELE</name>
<dbReference type="GO" id="GO:0005737">
    <property type="term" value="C:cytoplasm"/>
    <property type="evidence" value="ECO:0007669"/>
    <property type="project" value="TreeGrafter"/>
</dbReference>
<evidence type="ECO:0000256" key="1">
    <source>
        <dbReference type="ARBA" id="ARBA00022679"/>
    </source>
</evidence>
<evidence type="ECO:0000256" key="5">
    <source>
        <dbReference type="PROSITE-ProRule" id="PRU00235"/>
    </source>
</evidence>
<feature type="repeat" description="RCC1" evidence="5">
    <location>
        <begin position="192"/>
        <end position="249"/>
    </location>
</feature>
<feature type="active site" description="Glycyl thioester intermediate" evidence="4">
    <location>
        <position position="773"/>
    </location>
</feature>
<dbReference type="AlphaFoldDB" id="A0A8T2NWY4"/>
<proteinExistence type="predicted"/>
<feature type="non-terminal residue" evidence="7">
    <location>
        <position position="805"/>
    </location>
</feature>
<dbReference type="InterPro" id="IPR058923">
    <property type="entry name" value="RCC1-like_dom"/>
</dbReference>
<dbReference type="PROSITE" id="PS50237">
    <property type="entry name" value="HECT"/>
    <property type="match status" value="1"/>
</dbReference>
<dbReference type="InterPro" id="IPR009091">
    <property type="entry name" value="RCC1/BLIP-II"/>
</dbReference>
<dbReference type="PANTHER" id="PTHR45622">
    <property type="entry name" value="UBIQUITIN-PROTEIN LIGASE E3A-RELATED"/>
    <property type="match status" value="1"/>
</dbReference>
<evidence type="ECO:0000313" key="7">
    <source>
        <dbReference type="EMBL" id="KAG9344016.1"/>
    </source>
</evidence>
<dbReference type="Pfam" id="PF13540">
    <property type="entry name" value="RCC1_2"/>
    <property type="match status" value="1"/>
</dbReference>
<feature type="repeat" description="RCC1" evidence="5">
    <location>
        <begin position="34"/>
        <end position="86"/>
    </location>
</feature>
<accession>A0A8T2NWY4</accession>
<dbReference type="SMART" id="SM00119">
    <property type="entry name" value="HECTc"/>
    <property type="match status" value="1"/>
</dbReference>
<dbReference type="InterPro" id="IPR035983">
    <property type="entry name" value="Hect_E3_ubiquitin_ligase"/>
</dbReference>
<dbReference type="InterPro" id="IPR000569">
    <property type="entry name" value="HECT_dom"/>
</dbReference>
<feature type="repeat" description="RCC1" evidence="5">
    <location>
        <begin position="141"/>
        <end position="191"/>
    </location>
</feature>
<dbReference type="Pfam" id="PF25390">
    <property type="entry name" value="WD40_RLD"/>
    <property type="match status" value="1"/>
</dbReference>